<dbReference type="KEGG" id="malv:MALV_56320"/>
<gene>
    <name evidence="1" type="ORF">MALV_56320</name>
</gene>
<accession>A0A6N4V3N4</accession>
<evidence type="ECO:0000313" key="1">
    <source>
        <dbReference type="EMBL" id="BBX30507.1"/>
    </source>
</evidence>
<proteinExistence type="predicted"/>
<keyword evidence="2" id="KW-1185">Reference proteome</keyword>
<organism evidence="1 2">
    <name type="scientific">Mycolicibacterium alvei</name>
    <dbReference type="NCBI Taxonomy" id="67081"/>
    <lineage>
        <taxon>Bacteria</taxon>
        <taxon>Bacillati</taxon>
        <taxon>Actinomycetota</taxon>
        <taxon>Actinomycetes</taxon>
        <taxon>Mycobacteriales</taxon>
        <taxon>Mycobacteriaceae</taxon>
        <taxon>Mycolicibacterium</taxon>
    </lineage>
</organism>
<protein>
    <submittedName>
        <fullName evidence="1">Uncharacterized protein</fullName>
    </submittedName>
</protein>
<keyword evidence="1" id="KW-0614">Plasmid</keyword>
<sequence>MIDTPAADVLVEAGLMTDVPPCSCGRTVHRNCVHHSQGWTRIRRNLGKSKSVAAGRRGYLTETYEGQTDE</sequence>
<dbReference type="EMBL" id="AP022566">
    <property type="protein sequence ID" value="BBX30507.1"/>
    <property type="molecule type" value="Genomic_DNA"/>
</dbReference>
<evidence type="ECO:0000313" key="2">
    <source>
        <dbReference type="Proteomes" id="UP000466906"/>
    </source>
</evidence>
<name>A0A6N4V3N4_9MYCO</name>
<dbReference type="AlphaFoldDB" id="A0A6N4V3N4"/>
<reference evidence="1 2" key="1">
    <citation type="journal article" date="2019" name="Emerg. Microbes Infect.">
        <title>Comprehensive subspecies identification of 175 nontuberculous mycobacteria species based on 7547 genomic profiles.</title>
        <authorList>
            <person name="Matsumoto Y."/>
            <person name="Kinjo T."/>
            <person name="Motooka D."/>
            <person name="Nabeya D."/>
            <person name="Jung N."/>
            <person name="Uechi K."/>
            <person name="Horii T."/>
            <person name="Iida T."/>
            <person name="Fujita J."/>
            <person name="Nakamura S."/>
        </authorList>
    </citation>
    <scope>NUCLEOTIDE SEQUENCE [LARGE SCALE GENOMIC DNA]</scope>
    <source>
        <strain evidence="1 2">JCM 12272</strain>
        <plasmid evidence="1">pJCM12272</plasmid>
    </source>
</reference>
<geneLocation type="plasmid" evidence="1 2">
    <name>pJCM12272</name>
</geneLocation>
<dbReference type="RefSeq" id="WP_088305640.1">
    <property type="nucleotide sequence ID" value="NZ_AP022566.1"/>
</dbReference>
<dbReference type="Proteomes" id="UP000466906">
    <property type="component" value="Plasmid pJCM12272"/>
</dbReference>